<dbReference type="InterPro" id="IPR029787">
    <property type="entry name" value="Nucleotide_cyclase"/>
</dbReference>
<dbReference type="FunFam" id="3.30.70.270:FF:000001">
    <property type="entry name" value="Diguanylate cyclase domain protein"/>
    <property type="match status" value="1"/>
</dbReference>
<feature type="transmembrane region" description="Helical" evidence="2">
    <location>
        <begin position="179"/>
        <end position="202"/>
    </location>
</feature>
<protein>
    <submittedName>
        <fullName evidence="4">Diguanylate cyclase</fullName>
    </submittedName>
</protein>
<evidence type="ECO:0000313" key="4">
    <source>
        <dbReference type="EMBL" id="RWX55735.1"/>
    </source>
</evidence>
<dbReference type="Pfam" id="PF05227">
    <property type="entry name" value="CHASE3"/>
    <property type="match status" value="1"/>
</dbReference>
<keyword evidence="5" id="KW-1185">Reference proteome</keyword>
<dbReference type="Pfam" id="PF00990">
    <property type="entry name" value="GGDEF"/>
    <property type="match status" value="1"/>
</dbReference>
<comment type="caution">
    <text evidence="4">The sequence shown here is derived from an EMBL/GenBank/DDBJ whole genome shotgun (WGS) entry which is preliminary data.</text>
</comment>
<dbReference type="SUPFAM" id="SSF55073">
    <property type="entry name" value="Nucleotide cyclase"/>
    <property type="match status" value="1"/>
</dbReference>
<keyword evidence="2" id="KW-0472">Membrane</keyword>
<evidence type="ECO:0000313" key="5">
    <source>
        <dbReference type="Proteomes" id="UP000287563"/>
    </source>
</evidence>
<dbReference type="RefSeq" id="WP_128783758.1">
    <property type="nucleotide sequence ID" value="NZ_JAKJSG010000060.1"/>
</dbReference>
<evidence type="ECO:0000256" key="2">
    <source>
        <dbReference type="SAM" id="Phobius"/>
    </source>
</evidence>
<name>A0A444JRK8_9GAMM</name>
<dbReference type="CDD" id="cd01949">
    <property type="entry name" value="GGDEF"/>
    <property type="match status" value="1"/>
</dbReference>
<organism evidence="4 5">
    <name type="scientific">Photobacterium chitinilyticum</name>
    <dbReference type="NCBI Taxonomy" id="2485123"/>
    <lineage>
        <taxon>Bacteria</taxon>
        <taxon>Pseudomonadati</taxon>
        <taxon>Pseudomonadota</taxon>
        <taxon>Gammaproteobacteria</taxon>
        <taxon>Vibrionales</taxon>
        <taxon>Vibrionaceae</taxon>
        <taxon>Photobacterium</taxon>
    </lineage>
</organism>
<dbReference type="InterPro" id="IPR043128">
    <property type="entry name" value="Rev_trsase/Diguanyl_cyclase"/>
</dbReference>
<sequence>MSVRLKLTIFLSILFITSIGNSLFFFILEANNENKIKWVTHTNEVIYTSERLLSSLKDAETGQRGYLITLNPSYLTPYYSGKEESQIRLNELKSLTSDNPEQQERLSTIEHHISLKNAVLAHTIALAEHDRIGEAIKIVLQDRGKLFMDKIRGNINEFIHAEEILLELRKSELHKSREMMTSVIIVEVIFYSLFAILTFSFINERLFLPIKLLLSNTAKMKKGEKIDNSDDCLNDEMGMLLSSFYSMSKKVNDRERALHHRAIHDELTGLKNRATVFDEIDSAIKESILTDSKVVVFFLDLDKFKQINDSLGHDAGDIILKETASRLRSSIRSDDHVFRVGGDEFIILLRKVQKQSEINNVANNISDAFNEPITIKGSILSVQPSIGIAISPDDAKNSEELLRHSDTAMYEVKNNDSQKYKFYNRNKQKDVDEKNIDKLGIS</sequence>
<dbReference type="InterPro" id="IPR007891">
    <property type="entry name" value="CHASE3"/>
</dbReference>
<proteinExistence type="predicted"/>
<comment type="cofactor">
    <cofactor evidence="1">
        <name>Mg(2+)</name>
        <dbReference type="ChEBI" id="CHEBI:18420"/>
    </cofactor>
</comment>
<dbReference type="AlphaFoldDB" id="A0A444JRK8"/>
<dbReference type="NCBIfam" id="TIGR00254">
    <property type="entry name" value="GGDEF"/>
    <property type="match status" value="1"/>
</dbReference>
<reference evidence="4 5" key="1">
    <citation type="submission" date="2018-11" db="EMBL/GenBank/DDBJ databases">
        <title>Photobacterium sp. BEI247 sp. nov., a marine bacterium isolated from Yongle Blue Hole in the South China Sea.</title>
        <authorList>
            <person name="Wang X."/>
        </authorList>
    </citation>
    <scope>NUCLEOTIDE SEQUENCE [LARGE SCALE GENOMIC DNA]</scope>
    <source>
        <strain evidence="5">BEI247</strain>
    </source>
</reference>
<dbReference type="PANTHER" id="PTHR46663">
    <property type="entry name" value="DIGUANYLATE CYCLASE DGCT-RELATED"/>
    <property type="match status" value="1"/>
</dbReference>
<dbReference type="Proteomes" id="UP000287563">
    <property type="component" value="Unassembled WGS sequence"/>
</dbReference>
<dbReference type="EMBL" id="RJLM01000003">
    <property type="protein sequence ID" value="RWX55735.1"/>
    <property type="molecule type" value="Genomic_DNA"/>
</dbReference>
<dbReference type="GO" id="GO:0003824">
    <property type="term" value="F:catalytic activity"/>
    <property type="evidence" value="ECO:0007669"/>
    <property type="project" value="UniProtKB-ARBA"/>
</dbReference>
<dbReference type="PROSITE" id="PS50887">
    <property type="entry name" value="GGDEF"/>
    <property type="match status" value="1"/>
</dbReference>
<dbReference type="OrthoDB" id="9812260at2"/>
<feature type="domain" description="GGDEF" evidence="3">
    <location>
        <begin position="292"/>
        <end position="425"/>
    </location>
</feature>
<keyword evidence="2" id="KW-0812">Transmembrane</keyword>
<dbReference type="SMART" id="SM00267">
    <property type="entry name" value="GGDEF"/>
    <property type="match status" value="1"/>
</dbReference>
<evidence type="ECO:0000256" key="1">
    <source>
        <dbReference type="ARBA" id="ARBA00001946"/>
    </source>
</evidence>
<dbReference type="Gene3D" id="3.30.70.270">
    <property type="match status" value="1"/>
</dbReference>
<dbReference type="PANTHER" id="PTHR46663:SF3">
    <property type="entry name" value="SLL0267 PROTEIN"/>
    <property type="match status" value="1"/>
</dbReference>
<accession>A0A444JRK8</accession>
<feature type="transmembrane region" description="Helical" evidence="2">
    <location>
        <begin position="6"/>
        <end position="28"/>
    </location>
</feature>
<gene>
    <name evidence="4" type="ORF">EDI28_10335</name>
</gene>
<evidence type="ECO:0000259" key="3">
    <source>
        <dbReference type="PROSITE" id="PS50887"/>
    </source>
</evidence>
<dbReference type="InterPro" id="IPR000160">
    <property type="entry name" value="GGDEF_dom"/>
</dbReference>
<dbReference type="InterPro" id="IPR052163">
    <property type="entry name" value="DGC-Regulatory_Protein"/>
</dbReference>
<keyword evidence="2" id="KW-1133">Transmembrane helix</keyword>
<dbReference type="CDD" id="cd19410">
    <property type="entry name" value="HK9-like_sensor"/>
    <property type="match status" value="1"/>
</dbReference>